<evidence type="ECO:0000313" key="2">
    <source>
        <dbReference type="EMBL" id="TCO76870.1"/>
    </source>
</evidence>
<reference evidence="2 3" key="1">
    <citation type="submission" date="2019-03" db="EMBL/GenBank/DDBJ databases">
        <title>Genomic Encyclopedia of Type Strains, Phase IV (KMG-IV): sequencing the most valuable type-strain genomes for metagenomic binning, comparative biology and taxonomic classification.</title>
        <authorList>
            <person name="Goeker M."/>
        </authorList>
    </citation>
    <scope>NUCLEOTIDE SEQUENCE [LARGE SCALE GENOMIC DNA]</scope>
    <source>
        <strain evidence="2 3">DSM 102940</strain>
    </source>
</reference>
<dbReference type="AlphaFoldDB" id="A0A4V2SBU0"/>
<dbReference type="EMBL" id="SLWV01000007">
    <property type="protein sequence ID" value="TCO76870.1"/>
    <property type="molecule type" value="Genomic_DNA"/>
</dbReference>
<organism evidence="2 3">
    <name type="scientific">Marinisporobacter balticus</name>
    <dbReference type="NCBI Taxonomy" id="2018667"/>
    <lineage>
        <taxon>Bacteria</taxon>
        <taxon>Bacillati</taxon>
        <taxon>Bacillota</taxon>
        <taxon>Clostridia</taxon>
        <taxon>Peptostreptococcales</taxon>
        <taxon>Thermotaleaceae</taxon>
        <taxon>Marinisporobacter</taxon>
    </lineage>
</organism>
<protein>
    <recommendedName>
        <fullName evidence="4">MatE protein</fullName>
    </recommendedName>
</protein>
<accession>A0A4V2SBU0</accession>
<evidence type="ECO:0008006" key="4">
    <source>
        <dbReference type="Google" id="ProtNLM"/>
    </source>
</evidence>
<sequence>MLLVFLLGNLVSIFTNLENIIELSNQYIIWLVVFPFVIGIGLVYYGIFTGATYTLPIKNSMIISLIVFLAAYFIAIPKFKNHGLWFAFIIFSFGRSMILWLYRKDLFNKLFVSNND</sequence>
<keyword evidence="3" id="KW-1185">Reference proteome</keyword>
<feature type="transmembrane region" description="Helical" evidence="1">
    <location>
        <begin position="83"/>
        <end position="102"/>
    </location>
</feature>
<evidence type="ECO:0000256" key="1">
    <source>
        <dbReference type="SAM" id="Phobius"/>
    </source>
</evidence>
<feature type="transmembrane region" description="Helical" evidence="1">
    <location>
        <begin position="27"/>
        <end position="48"/>
    </location>
</feature>
<keyword evidence="1" id="KW-1133">Transmembrane helix</keyword>
<dbReference type="Proteomes" id="UP000294919">
    <property type="component" value="Unassembled WGS sequence"/>
</dbReference>
<gene>
    <name evidence="2" type="ORF">EV214_10726</name>
</gene>
<name>A0A4V2SBU0_9FIRM</name>
<feature type="transmembrane region" description="Helical" evidence="1">
    <location>
        <begin position="60"/>
        <end position="77"/>
    </location>
</feature>
<proteinExistence type="predicted"/>
<keyword evidence="1" id="KW-0812">Transmembrane</keyword>
<comment type="caution">
    <text evidence="2">The sequence shown here is derived from an EMBL/GenBank/DDBJ whole genome shotgun (WGS) entry which is preliminary data.</text>
</comment>
<keyword evidence="1" id="KW-0472">Membrane</keyword>
<evidence type="ECO:0000313" key="3">
    <source>
        <dbReference type="Proteomes" id="UP000294919"/>
    </source>
</evidence>